<dbReference type="AlphaFoldDB" id="A0A9P6ARY8"/>
<dbReference type="InterPro" id="IPR001810">
    <property type="entry name" value="F-box_dom"/>
</dbReference>
<dbReference type="OrthoDB" id="2269034at2759"/>
<accession>A0A9P6ARY8</accession>
<keyword evidence="3" id="KW-1185">Reference proteome</keyword>
<dbReference type="Proteomes" id="UP000886523">
    <property type="component" value="Unassembled WGS sequence"/>
</dbReference>
<gene>
    <name evidence="2" type="ORF">BS47DRAFT_1347269</name>
</gene>
<reference evidence="2" key="1">
    <citation type="journal article" date="2020" name="Nat. Commun.">
        <title>Large-scale genome sequencing of mycorrhizal fungi provides insights into the early evolution of symbiotic traits.</title>
        <authorList>
            <person name="Miyauchi S."/>
            <person name="Kiss E."/>
            <person name="Kuo A."/>
            <person name="Drula E."/>
            <person name="Kohler A."/>
            <person name="Sanchez-Garcia M."/>
            <person name="Morin E."/>
            <person name="Andreopoulos B."/>
            <person name="Barry K.W."/>
            <person name="Bonito G."/>
            <person name="Buee M."/>
            <person name="Carver A."/>
            <person name="Chen C."/>
            <person name="Cichocki N."/>
            <person name="Clum A."/>
            <person name="Culley D."/>
            <person name="Crous P.W."/>
            <person name="Fauchery L."/>
            <person name="Girlanda M."/>
            <person name="Hayes R.D."/>
            <person name="Keri Z."/>
            <person name="LaButti K."/>
            <person name="Lipzen A."/>
            <person name="Lombard V."/>
            <person name="Magnuson J."/>
            <person name="Maillard F."/>
            <person name="Murat C."/>
            <person name="Nolan M."/>
            <person name="Ohm R.A."/>
            <person name="Pangilinan J."/>
            <person name="Pereira M.F."/>
            <person name="Perotto S."/>
            <person name="Peter M."/>
            <person name="Pfister S."/>
            <person name="Riley R."/>
            <person name="Sitrit Y."/>
            <person name="Stielow J.B."/>
            <person name="Szollosi G."/>
            <person name="Zifcakova L."/>
            <person name="Stursova M."/>
            <person name="Spatafora J.W."/>
            <person name="Tedersoo L."/>
            <person name="Vaario L.M."/>
            <person name="Yamada A."/>
            <person name="Yan M."/>
            <person name="Wang P."/>
            <person name="Xu J."/>
            <person name="Bruns T."/>
            <person name="Baldrian P."/>
            <person name="Vilgalys R."/>
            <person name="Dunand C."/>
            <person name="Henrissat B."/>
            <person name="Grigoriev I.V."/>
            <person name="Hibbett D."/>
            <person name="Nagy L.G."/>
            <person name="Martin F.M."/>
        </authorList>
    </citation>
    <scope>NUCLEOTIDE SEQUENCE</scope>
    <source>
        <strain evidence="2">UP504</strain>
    </source>
</reference>
<dbReference type="PROSITE" id="PS50181">
    <property type="entry name" value="FBOX"/>
    <property type="match status" value="1"/>
</dbReference>
<sequence>MAPDPLSLRLLQAVEALSLRVENHLAEVDLSHPLLAPIPEEKAKRAVNLETELLGAIDDSEIIASALNQLQNVRDLVFERRQRVQRARAGITALPPEVLQMVFLALVDDHILDPVNRPFCHSAHVLSHVCSEWRQIAIEQSALWRKIDLGLFNENQFALKIERAGPIQPLTLALRVDDVHVLDLADMIQDYAERWEAIDIFASSCSRSDLSQVFNGLGLSKFSSLRHFSVVGSGRSHGTISREMRFLGPRNPEKHSRHPHLSYLSTSHVRFADFQDIVDTLTTLRTKAAGYPARTWLTVLTRAEILRCLSITDENLSGTSDPVVTAPITLPHLETLTLSECSPRSMRFMFRAIHAPELLTVSIDFPFTGRLEGKRARADFEESLDHFSFNVPNVDLSGEPSQITACLQSMTRIGQSQFDRLSFLRVYPHSAGNPSDLLPYFNNRQLEAALEKFVEKFFELTEQQPDSFGDEGVPVLIIHVNDNLRLDPNRIASKFVVNRPLSLVSLG</sequence>
<organism evidence="2 3">
    <name type="scientific">Hydnum rufescens UP504</name>
    <dbReference type="NCBI Taxonomy" id="1448309"/>
    <lineage>
        <taxon>Eukaryota</taxon>
        <taxon>Fungi</taxon>
        <taxon>Dikarya</taxon>
        <taxon>Basidiomycota</taxon>
        <taxon>Agaricomycotina</taxon>
        <taxon>Agaricomycetes</taxon>
        <taxon>Cantharellales</taxon>
        <taxon>Hydnaceae</taxon>
        <taxon>Hydnum</taxon>
    </lineage>
</organism>
<proteinExistence type="predicted"/>
<evidence type="ECO:0000313" key="3">
    <source>
        <dbReference type="Proteomes" id="UP000886523"/>
    </source>
</evidence>
<evidence type="ECO:0000313" key="2">
    <source>
        <dbReference type="EMBL" id="KAF9510949.1"/>
    </source>
</evidence>
<dbReference type="EMBL" id="MU129007">
    <property type="protein sequence ID" value="KAF9510949.1"/>
    <property type="molecule type" value="Genomic_DNA"/>
</dbReference>
<evidence type="ECO:0000259" key="1">
    <source>
        <dbReference type="PROSITE" id="PS50181"/>
    </source>
</evidence>
<feature type="domain" description="F-box" evidence="1">
    <location>
        <begin position="88"/>
        <end position="147"/>
    </location>
</feature>
<protein>
    <recommendedName>
        <fullName evidence="1">F-box domain-containing protein</fullName>
    </recommendedName>
</protein>
<name>A0A9P6ARY8_9AGAM</name>
<dbReference type="Gene3D" id="1.20.1280.50">
    <property type="match status" value="1"/>
</dbReference>
<comment type="caution">
    <text evidence="2">The sequence shown here is derived from an EMBL/GenBank/DDBJ whole genome shotgun (WGS) entry which is preliminary data.</text>
</comment>